<comment type="caution">
    <text evidence="1">The sequence shown here is derived from an EMBL/GenBank/DDBJ whole genome shotgun (WGS) entry which is preliminary data.</text>
</comment>
<accession>A0A0F9J8N7</accession>
<evidence type="ECO:0008006" key="2">
    <source>
        <dbReference type="Google" id="ProtNLM"/>
    </source>
</evidence>
<proteinExistence type="predicted"/>
<reference evidence="1" key="1">
    <citation type="journal article" date="2015" name="Nature">
        <title>Complex archaea that bridge the gap between prokaryotes and eukaryotes.</title>
        <authorList>
            <person name="Spang A."/>
            <person name="Saw J.H."/>
            <person name="Jorgensen S.L."/>
            <person name="Zaremba-Niedzwiedzka K."/>
            <person name="Martijn J."/>
            <person name="Lind A.E."/>
            <person name="van Eijk R."/>
            <person name="Schleper C."/>
            <person name="Guy L."/>
            <person name="Ettema T.J."/>
        </authorList>
    </citation>
    <scope>NUCLEOTIDE SEQUENCE</scope>
</reference>
<dbReference type="EMBL" id="LAZR01010588">
    <property type="protein sequence ID" value="KKM66164.1"/>
    <property type="molecule type" value="Genomic_DNA"/>
</dbReference>
<name>A0A0F9J8N7_9ZZZZ</name>
<protein>
    <recommendedName>
        <fullName evidence="2">Polymerase nucleotidyl transferase domain-containing protein</fullName>
    </recommendedName>
</protein>
<sequence length="248" mass="28353">MPNLTLEKLKPVARKRIKPFLEEILTKYQEKIHSIHITGTAITDDFDAKSSDVNSCFVLKEMDLKFLELIAPLGKKYGKNKVAAPLIMTPEYIKRSLDVFPIEFLNFKLIHATAFGDDILESIEINRMDLRHQCERELKVKLIWLRQGYISSLGNRKLLTEGFVTSISGYIPLFRGIIILLDKEPPVRQGEVITALAGASGINTEVFAKVLKEKREKIKLSIEELNTIFEDYYTATEKLGRIIDEIKN</sequence>
<evidence type="ECO:0000313" key="1">
    <source>
        <dbReference type="EMBL" id="KKM66164.1"/>
    </source>
</evidence>
<dbReference type="AlphaFoldDB" id="A0A0F9J8N7"/>
<gene>
    <name evidence="1" type="ORF">LCGC14_1483970</name>
</gene>
<organism evidence="1">
    <name type="scientific">marine sediment metagenome</name>
    <dbReference type="NCBI Taxonomy" id="412755"/>
    <lineage>
        <taxon>unclassified sequences</taxon>
        <taxon>metagenomes</taxon>
        <taxon>ecological metagenomes</taxon>
    </lineage>
</organism>